<dbReference type="InterPro" id="IPR007886">
    <property type="entry name" value="AlaDH/PNT_N"/>
</dbReference>
<keyword evidence="2" id="KW-0547">Nucleotide-binding</keyword>
<keyword evidence="10" id="KW-1185">Reference proteome</keyword>
<keyword evidence="4" id="KW-1278">Translocase</keyword>
<comment type="catalytic activity">
    <reaction evidence="6">
        <text>NAD(+) + NADPH + H(+)(in) = NADH + NADP(+) + H(+)(out)</text>
        <dbReference type="Rhea" id="RHEA:47992"/>
        <dbReference type="ChEBI" id="CHEBI:15378"/>
        <dbReference type="ChEBI" id="CHEBI:57540"/>
        <dbReference type="ChEBI" id="CHEBI:57783"/>
        <dbReference type="ChEBI" id="CHEBI:57945"/>
        <dbReference type="ChEBI" id="CHEBI:58349"/>
        <dbReference type="EC" id="7.1.1.1"/>
    </reaction>
</comment>
<dbReference type="PROSITE" id="PS00837">
    <property type="entry name" value="ALADH_PNT_2"/>
    <property type="match status" value="1"/>
</dbReference>
<dbReference type="InterPro" id="IPR007698">
    <property type="entry name" value="AlaDH/PNT_NAD(H)-bd"/>
</dbReference>
<dbReference type="Proteomes" id="UP001597092">
    <property type="component" value="Unassembled WGS sequence"/>
</dbReference>
<evidence type="ECO:0000256" key="1">
    <source>
        <dbReference type="ARBA" id="ARBA00012943"/>
    </source>
</evidence>
<keyword evidence="5" id="KW-0520">NAD</keyword>
<evidence type="ECO:0000313" key="9">
    <source>
        <dbReference type="EMBL" id="MFD1685848.1"/>
    </source>
</evidence>
<gene>
    <name evidence="9" type="ORF">ACFSAS_09515</name>
</gene>
<dbReference type="InterPro" id="IPR008143">
    <property type="entry name" value="Ala_DH/PNT_CS2"/>
</dbReference>
<dbReference type="PANTHER" id="PTHR10160">
    <property type="entry name" value="NAD(P) TRANSHYDROGENASE"/>
    <property type="match status" value="1"/>
</dbReference>
<evidence type="ECO:0000313" key="10">
    <source>
        <dbReference type="Proteomes" id="UP001597092"/>
    </source>
</evidence>
<dbReference type="SUPFAM" id="SSF51735">
    <property type="entry name" value="NAD(P)-binding Rossmann-fold domains"/>
    <property type="match status" value="1"/>
</dbReference>
<dbReference type="GO" id="GO:0008750">
    <property type="term" value="F:proton-translocating NAD(P)+ transhydrogenase activity"/>
    <property type="evidence" value="ECO:0007669"/>
    <property type="project" value="UniProtKB-EC"/>
</dbReference>
<feature type="domain" description="Alanine dehydrogenase/pyridine nucleotide transhydrogenase NAD(H)-binding" evidence="7">
    <location>
        <begin position="152"/>
        <end position="317"/>
    </location>
</feature>
<sequence length="382" mass="39936">MRIGVPGETAPGERRVALVPPVAKKLVDRGHEVLVSAGAGTDAGWSDEQYAAVGCETVETRDDVFDRSDVIFHVRALGSLPHTPMEAYRDGQTVIGLLGPYGLDRETLDTLADRRVSAFALELLPRIGRAQSMDVLTSMASVSGYKAVVMAADALPSLFPMQMTAAGTVRPADVFVVGAGVAGLQAIATAGRLGARVRAYDIRPAVKEEVESLGADFLELDLEPTAGSTEGGYAREQDEVFYRKQREAMTTAVGNADVVVTAAAVPGRTAPTLVTGEMVSGMDAGSVVVDLAADGGGNCEPTQPGATVEREGVTILGPTNVPATVAKTASQLFSNNVTNFLDALLEDERLHVDVTDQLVDATLLTHEGTVRAPHRTGGVDAA</sequence>
<dbReference type="CDD" id="cd05304">
    <property type="entry name" value="Rubrum_tdh"/>
    <property type="match status" value="1"/>
</dbReference>
<dbReference type="Pfam" id="PF01262">
    <property type="entry name" value="AlaDh_PNT_C"/>
    <property type="match status" value="1"/>
</dbReference>
<dbReference type="SUPFAM" id="SSF52283">
    <property type="entry name" value="Formate/glycerate dehydrogenase catalytic domain-like"/>
    <property type="match status" value="1"/>
</dbReference>
<evidence type="ECO:0000256" key="6">
    <source>
        <dbReference type="ARBA" id="ARBA00048202"/>
    </source>
</evidence>
<evidence type="ECO:0000256" key="2">
    <source>
        <dbReference type="ARBA" id="ARBA00022741"/>
    </source>
</evidence>
<name>A0ABD6DU76_9EURY</name>
<dbReference type="Gene3D" id="3.40.50.720">
    <property type="entry name" value="NAD(P)-binding Rossmann-like Domain"/>
    <property type="match status" value="2"/>
</dbReference>
<evidence type="ECO:0000259" key="7">
    <source>
        <dbReference type="SMART" id="SM01002"/>
    </source>
</evidence>
<dbReference type="AlphaFoldDB" id="A0ABD6DU76"/>
<keyword evidence="3" id="KW-0521">NADP</keyword>
<proteinExistence type="predicted"/>
<evidence type="ECO:0000259" key="8">
    <source>
        <dbReference type="SMART" id="SM01003"/>
    </source>
</evidence>
<dbReference type="InterPro" id="IPR036291">
    <property type="entry name" value="NAD(P)-bd_dom_sf"/>
</dbReference>
<evidence type="ECO:0000256" key="3">
    <source>
        <dbReference type="ARBA" id="ARBA00022857"/>
    </source>
</evidence>
<dbReference type="SMART" id="SM01003">
    <property type="entry name" value="AlaDh_PNT_N"/>
    <property type="match status" value="1"/>
</dbReference>
<dbReference type="PANTHER" id="PTHR10160:SF19">
    <property type="entry name" value="PROTON-TRANSLOCATING NAD(P)(+) TRANSHYDROGENASE"/>
    <property type="match status" value="1"/>
</dbReference>
<dbReference type="EMBL" id="JBHUDP010000002">
    <property type="protein sequence ID" value="MFD1685848.1"/>
    <property type="molecule type" value="Genomic_DNA"/>
</dbReference>
<dbReference type="RefSeq" id="WP_256306049.1">
    <property type="nucleotide sequence ID" value="NZ_JANHAW010000001.1"/>
</dbReference>
<dbReference type="SMART" id="SM01002">
    <property type="entry name" value="AlaDh_PNT_C"/>
    <property type="match status" value="1"/>
</dbReference>
<dbReference type="GO" id="GO:0000166">
    <property type="term" value="F:nucleotide binding"/>
    <property type="evidence" value="ECO:0007669"/>
    <property type="project" value="UniProtKB-KW"/>
</dbReference>
<dbReference type="Pfam" id="PF05222">
    <property type="entry name" value="AlaDh_PNT_N"/>
    <property type="match status" value="1"/>
</dbReference>
<comment type="caution">
    <text evidence="9">The sequence shown here is derived from an EMBL/GenBank/DDBJ whole genome shotgun (WGS) entry which is preliminary data.</text>
</comment>
<feature type="domain" description="Alanine dehydrogenase/pyridine nucleotide transhydrogenase N-terminal" evidence="8">
    <location>
        <begin position="4"/>
        <end position="143"/>
    </location>
</feature>
<organism evidence="9 10">
    <name type="scientific">Halobellus litoreus</name>
    <dbReference type="NCBI Taxonomy" id="755310"/>
    <lineage>
        <taxon>Archaea</taxon>
        <taxon>Methanobacteriati</taxon>
        <taxon>Methanobacteriota</taxon>
        <taxon>Stenosarchaea group</taxon>
        <taxon>Halobacteria</taxon>
        <taxon>Halobacteriales</taxon>
        <taxon>Haloferacaceae</taxon>
        <taxon>Halobellus</taxon>
    </lineage>
</organism>
<reference evidence="9 10" key="1">
    <citation type="journal article" date="2019" name="Int. J. Syst. Evol. Microbiol.">
        <title>The Global Catalogue of Microorganisms (GCM) 10K type strain sequencing project: providing services to taxonomists for standard genome sequencing and annotation.</title>
        <authorList>
            <consortium name="The Broad Institute Genomics Platform"/>
            <consortium name="The Broad Institute Genome Sequencing Center for Infectious Disease"/>
            <person name="Wu L."/>
            <person name="Ma J."/>
        </authorList>
    </citation>
    <scope>NUCLEOTIDE SEQUENCE [LARGE SCALE GENOMIC DNA]</scope>
    <source>
        <strain evidence="9 10">CGMCC 1.10387</strain>
    </source>
</reference>
<evidence type="ECO:0000256" key="4">
    <source>
        <dbReference type="ARBA" id="ARBA00022967"/>
    </source>
</evidence>
<dbReference type="EC" id="7.1.1.1" evidence="1"/>
<protein>
    <recommendedName>
        <fullName evidence="1">proton-translocating NAD(P)(+) transhydrogenase</fullName>
        <ecNumber evidence="1">7.1.1.1</ecNumber>
    </recommendedName>
</protein>
<evidence type="ECO:0000256" key="5">
    <source>
        <dbReference type="ARBA" id="ARBA00023027"/>
    </source>
</evidence>
<accession>A0ABD6DU76</accession>